<sequence>MGPVMGGVNPVHQEAASRGHTADSGQGRHESSCKLHQRGTLSETISSSASSHLPGVSPRFCPRLHSSISTPRAVRRLIPVRARLSSARQEAVAIPLSAMGPATRERDRCSQSKDSDRMPAVEKRIPSANTTSQMDQVKVKVRTMGHGPWPCKSMRPSGGLIRNPARLRAARFAGFNPTSPEKIVLITNCVLVVLCSVVGHYGNNRALRGQDPELHAPWSLEKSVTVSPKVSGRRVSGPPLDQSERVSRTMELVCHVRGKCTNFTQRSNLDNSYSMKSDKEKNCSRCRPYPLSAISMEIDR</sequence>
<feature type="compositionally biased region" description="Basic and acidic residues" evidence="1">
    <location>
        <begin position="103"/>
        <end position="119"/>
    </location>
</feature>
<feature type="region of interest" description="Disordered" evidence="1">
    <location>
        <begin position="95"/>
        <end position="119"/>
    </location>
</feature>
<gene>
    <name evidence="2" type="ORF">PDE_01842</name>
</gene>
<dbReference type="EMBL" id="KB644409">
    <property type="protein sequence ID" value="EPS26902.1"/>
    <property type="molecule type" value="Genomic_DNA"/>
</dbReference>
<evidence type="ECO:0000313" key="2">
    <source>
        <dbReference type="EMBL" id="EPS26902.1"/>
    </source>
</evidence>
<evidence type="ECO:0000256" key="1">
    <source>
        <dbReference type="SAM" id="MobiDB-lite"/>
    </source>
</evidence>
<accession>S8AY69</accession>
<dbReference type="Proteomes" id="UP000019376">
    <property type="component" value="Unassembled WGS sequence"/>
</dbReference>
<organism evidence="2 3">
    <name type="scientific">Penicillium oxalicum (strain 114-2 / CGMCC 5302)</name>
    <name type="common">Penicillium decumbens</name>
    <dbReference type="NCBI Taxonomy" id="933388"/>
    <lineage>
        <taxon>Eukaryota</taxon>
        <taxon>Fungi</taxon>
        <taxon>Dikarya</taxon>
        <taxon>Ascomycota</taxon>
        <taxon>Pezizomycotina</taxon>
        <taxon>Eurotiomycetes</taxon>
        <taxon>Eurotiomycetidae</taxon>
        <taxon>Eurotiales</taxon>
        <taxon>Aspergillaceae</taxon>
        <taxon>Penicillium</taxon>
    </lineage>
</organism>
<feature type="compositionally biased region" description="Basic and acidic residues" evidence="1">
    <location>
        <begin position="15"/>
        <end position="33"/>
    </location>
</feature>
<feature type="region of interest" description="Disordered" evidence="1">
    <location>
        <begin position="1"/>
        <end position="55"/>
    </location>
</feature>
<protein>
    <submittedName>
        <fullName evidence="2">Uncharacterized protein</fullName>
    </submittedName>
</protein>
<dbReference type="HOGENOM" id="CLU_927829_0_0_1"/>
<dbReference type="AlphaFoldDB" id="S8AY69"/>
<name>S8AY69_PENO1</name>
<evidence type="ECO:0000313" key="3">
    <source>
        <dbReference type="Proteomes" id="UP000019376"/>
    </source>
</evidence>
<keyword evidence="3" id="KW-1185">Reference proteome</keyword>
<reference evidence="2 3" key="1">
    <citation type="journal article" date="2013" name="PLoS ONE">
        <title>Genomic and secretomic analyses reveal unique features of the lignocellulolytic enzyme system of Penicillium decumbens.</title>
        <authorList>
            <person name="Liu G."/>
            <person name="Zhang L."/>
            <person name="Wei X."/>
            <person name="Zou G."/>
            <person name="Qin Y."/>
            <person name="Ma L."/>
            <person name="Li J."/>
            <person name="Zheng H."/>
            <person name="Wang S."/>
            <person name="Wang C."/>
            <person name="Xun L."/>
            <person name="Zhao G.-P."/>
            <person name="Zhou Z."/>
            <person name="Qu Y."/>
        </authorList>
    </citation>
    <scope>NUCLEOTIDE SEQUENCE [LARGE SCALE GENOMIC DNA]</scope>
    <source>
        <strain evidence="3">114-2 / CGMCC 5302</strain>
    </source>
</reference>
<proteinExistence type="predicted"/>